<protein>
    <submittedName>
        <fullName evidence="9">Putative arginine N-methyltransferase</fullName>
    </submittedName>
</protein>
<evidence type="ECO:0000256" key="1">
    <source>
        <dbReference type="ARBA" id="ARBA00022603"/>
    </source>
</evidence>
<dbReference type="Gene3D" id="3.40.50.150">
    <property type="entry name" value="Vaccinia Virus protein VP39"/>
    <property type="match status" value="1"/>
</dbReference>
<keyword evidence="3 6" id="KW-0949">S-adenosyl-L-methionine</keyword>
<evidence type="ECO:0000259" key="8">
    <source>
        <dbReference type="Pfam" id="PF22528"/>
    </source>
</evidence>
<evidence type="ECO:0000256" key="4">
    <source>
        <dbReference type="ARBA" id="ARBA00047384"/>
    </source>
</evidence>
<dbReference type="AlphaFoldDB" id="Q5CQ84"/>
<dbReference type="GO" id="GO:0005634">
    <property type="term" value="C:nucleus"/>
    <property type="evidence" value="ECO:0007669"/>
    <property type="project" value="TreeGrafter"/>
</dbReference>
<evidence type="ECO:0000256" key="2">
    <source>
        <dbReference type="ARBA" id="ARBA00022679"/>
    </source>
</evidence>
<proteinExistence type="predicted"/>
<reference evidence="9 10" key="1">
    <citation type="journal article" date="2004" name="Science">
        <title>Complete genome sequence of the apicomplexan, Cryptosporidium parvum.</title>
        <authorList>
            <person name="Abrahamsen M.S."/>
            <person name="Templeton T.J."/>
            <person name="Enomoto S."/>
            <person name="Abrahante J.E."/>
            <person name="Zhu G."/>
            <person name="Lancto C.A."/>
            <person name="Deng M."/>
            <person name="Liu C."/>
            <person name="Widmer G."/>
            <person name="Tzipori S."/>
            <person name="Buck G.A."/>
            <person name="Xu P."/>
            <person name="Bankier A.T."/>
            <person name="Dear P.H."/>
            <person name="Konfortov B.A."/>
            <person name="Spriggs H.F."/>
            <person name="Iyer L."/>
            <person name="Anantharaman V."/>
            <person name="Aravind L."/>
            <person name="Kapur V."/>
        </authorList>
    </citation>
    <scope>NUCLEOTIDE SEQUENCE [LARGE SCALE GENOMIC DNA]</scope>
    <source>
        <strain evidence="10">Iowa II</strain>
    </source>
</reference>
<dbReference type="InterPro" id="IPR025799">
    <property type="entry name" value="Arg_MeTrfase"/>
</dbReference>
<dbReference type="Pfam" id="PF06325">
    <property type="entry name" value="PrmA"/>
    <property type="match status" value="1"/>
</dbReference>
<dbReference type="FunCoup" id="Q5CQ84">
    <property type="interactions" value="9"/>
</dbReference>
<evidence type="ECO:0000313" key="9">
    <source>
        <dbReference type="EMBL" id="EAK87597.1"/>
    </source>
</evidence>
<dbReference type="Pfam" id="PF22528">
    <property type="entry name" value="PRMT_C"/>
    <property type="match status" value="1"/>
</dbReference>
<dbReference type="GeneID" id="3372557"/>
<accession>Q5CQ84</accession>
<dbReference type="InterPro" id="IPR055135">
    <property type="entry name" value="PRMT_dom"/>
</dbReference>
<dbReference type="SUPFAM" id="SSF53335">
    <property type="entry name" value="S-adenosyl-L-methionine-dependent methyltransferases"/>
    <property type="match status" value="1"/>
</dbReference>
<dbReference type="KEGG" id="cpv:cgd5_3770"/>
<dbReference type="OrthoDB" id="7848332at2759"/>
<dbReference type="OMA" id="YSHFAIH"/>
<comment type="catalytic activity">
    <reaction evidence="5">
        <text>L-arginyl-[protein] + S-adenosyl-L-methionine = N(omega)-methyl-L-arginyl-[protein] + S-adenosyl-L-homocysteine + H(+)</text>
        <dbReference type="Rhea" id="RHEA:48100"/>
        <dbReference type="Rhea" id="RHEA-COMP:10532"/>
        <dbReference type="Rhea" id="RHEA-COMP:11990"/>
        <dbReference type="ChEBI" id="CHEBI:15378"/>
        <dbReference type="ChEBI" id="CHEBI:29965"/>
        <dbReference type="ChEBI" id="CHEBI:57856"/>
        <dbReference type="ChEBI" id="CHEBI:59789"/>
        <dbReference type="ChEBI" id="CHEBI:65280"/>
    </reaction>
    <physiologicalReaction direction="left-to-right" evidence="5">
        <dbReference type="Rhea" id="RHEA:48101"/>
    </physiologicalReaction>
</comment>
<evidence type="ECO:0000256" key="5">
    <source>
        <dbReference type="ARBA" id="ARBA00049303"/>
    </source>
</evidence>
<dbReference type="InterPro" id="IPR036236">
    <property type="entry name" value="Znf_C2H2_sf"/>
</dbReference>
<dbReference type="GO" id="GO:0032259">
    <property type="term" value="P:methylation"/>
    <property type="evidence" value="ECO:0007669"/>
    <property type="project" value="UniProtKB-KW"/>
</dbReference>
<dbReference type="GO" id="GO:0035242">
    <property type="term" value="F:protein-arginine omega-N asymmetric methyltransferase activity"/>
    <property type="evidence" value="ECO:0007669"/>
    <property type="project" value="UniProtKB-EC"/>
</dbReference>
<evidence type="ECO:0000313" key="10">
    <source>
        <dbReference type="Proteomes" id="UP000006726"/>
    </source>
</evidence>
<comment type="caution">
    <text evidence="9">The sequence shown here is derived from an EMBL/GenBank/DDBJ whole genome shotgun (WGS) entry which is preliminary data.</text>
</comment>
<feature type="region of interest" description="Disordered" evidence="7">
    <location>
        <begin position="232"/>
        <end position="259"/>
    </location>
</feature>
<dbReference type="PROSITE" id="PS51678">
    <property type="entry name" value="SAM_MT_PRMT"/>
    <property type="match status" value="1"/>
</dbReference>
<dbReference type="SUPFAM" id="SSF57667">
    <property type="entry name" value="beta-beta-alpha zinc fingers"/>
    <property type="match status" value="1"/>
</dbReference>
<dbReference type="Gene3D" id="2.70.160.11">
    <property type="entry name" value="Hnrnp arginine n-methyltransferase1"/>
    <property type="match status" value="1"/>
</dbReference>
<comment type="catalytic activity">
    <reaction evidence="4">
        <text>L-arginyl-[protein] + 2 S-adenosyl-L-methionine = N(omega),N(omega)-dimethyl-L-arginyl-[protein] + 2 S-adenosyl-L-homocysteine + 2 H(+)</text>
        <dbReference type="Rhea" id="RHEA:48096"/>
        <dbReference type="Rhea" id="RHEA-COMP:10532"/>
        <dbReference type="Rhea" id="RHEA-COMP:11991"/>
        <dbReference type="ChEBI" id="CHEBI:15378"/>
        <dbReference type="ChEBI" id="CHEBI:29965"/>
        <dbReference type="ChEBI" id="CHEBI:57856"/>
        <dbReference type="ChEBI" id="CHEBI:59789"/>
        <dbReference type="ChEBI" id="CHEBI:61897"/>
        <dbReference type="EC" id="2.1.1.319"/>
    </reaction>
    <physiologicalReaction direction="left-to-right" evidence="4">
        <dbReference type="Rhea" id="RHEA:48097"/>
    </physiologicalReaction>
</comment>
<evidence type="ECO:0000256" key="6">
    <source>
        <dbReference type="PROSITE-ProRule" id="PRU01015"/>
    </source>
</evidence>
<dbReference type="EMBL" id="AAEE01000010">
    <property type="protein sequence ID" value="EAK87597.1"/>
    <property type="molecule type" value="Genomic_DNA"/>
</dbReference>
<gene>
    <name evidence="9" type="ORF">cgd5_3770</name>
</gene>
<keyword evidence="1 6" id="KW-0489">Methyltransferase</keyword>
<feature type="domain" description="Protein arginine N-methyltransferase" evidence="8">
    <location>
        <begin position="491"/>
        <end position="644"/>
    </location>
</feature>
<dbReference type="STRING" id="353152.Q5CQ84"/>
<evidence type="ECO:0000256" key="7">
    <source>
        <dbReference type="SAM" id="MobiDB-lite"/>
    </source>
</evidence>
<dbReference type="GO" id="GO:0042054">
    <property type="term" value="F:histone methyltransferase activity"/>
    <property type="evidence" value="ECO:0007669"/>
    <property type="project" value="TreeGrafter"/>
</dbReference>
<keyword evidence="2 6" id="KW-0808">Transferase</keyword>
<organism evidence="9 10">
    <name type="scientific">Cryptosporidium parvum (strain Iowa II)</name>
    <dbReference type="NCBI Taxonomy" id="353152"/>
    <lineage>
        <taxon>Eukaryota</taxon>
        <taxon>Sar</taxon>
        <taxon>Alveolata</taxon>
        <taxon>Apicomplexa</taxon>
        <taxon>Conoidasida</taxon>
        <taxon>Coccidia</taxon>
        <taxon>Eucoccidiorida</taxon>
        <taxon>Eimeriorina</taxon>
        <taxon>Cryptosporidiidae</taxon>
        <taxon>Cryptosporidium</taxon>
    </lineage>
</organism>
<feature type="non-terminal residue" evidence="9">
    <location>
        <position position="1"/>
    </location>
</feature>
<name>Q5CQ84_CRYPI</name>
<dbReference type="CDD" id="cd02440">
    <property type="entry name" value="AdoMet_MTases"/>
    <property type="match status" value="1"/>
</dbReference>
<keyword evidence="10" id="KW-1185">Reference proteome</keyword>
<sequence length="665" mass="76619">INLLFLEISSLNKKLDYILYDLSWFKRTITFISKLYIVGSKFINMSGKYNQEKVSIIINDINTSDDEQISEDDVELLEYNSYLQEFESLSEAKCLFCDSSSNLTEEIWNHMKIQHEFDFSKETDGKEEYDQIRLINYLRKCANNGLDPKKEYEHIKKDGKIWNDDSLLTPILNDDRLILELDTLNEEYIQEEERNPNVICELSIEEENKLLKQKIKFMADLISEFQNKESLEFDSKKDPYPSPCSRISTASEQSTSITVSPHELSKKLLDLSEKESETLKPKLDKELNDIDAIIKNKIKNEDTPYFSSYSTLDIHREMILDKVRTDAYYNFITDPNNSINLFKDKIVLDVGTGTGILSLFAVKSGAKMVVAVDAAKDTIKIAEKIAQANNLGNKIHFICGKFEDLSLFIVENKVISISKNDLPPKDSVPFKCDIIISEWMGYCLLYESMLYTILDARNRYLKINDGKFSGHIFPSSVRLQISLADYSDSIDSLVSPWNNNRLYNLDLSEISPKLSVLLSTPYVEIVPVERLRCKNVYDLPSLPILDITSQELSNLRQPFKIELSDEFSFFTSLVVSFNAEFYSQFKKVDMETSPFHEPTHWKQTILHIKSPDDQLLKVVGGVSGYITITPRIDNSRHISILVELNNVKTLDNRVFPQLINHYSMN</sequence>
<dbReference type="InterPro" id="IPR029063">
    <property type="entry name" value="SAM-dependent_MTases_sf"/>
</dbReference>
<dbReference type="Proteomes" id="UP000006726">
    <property type="component" value="Chromosome 5"/>
</dbReference>
<feature type="compositionally biased region" description="Polar residues" evidence="7">
    <location>
        <begin position="245"/>
        <end position="259"/>
    </location>
</feature>
<dbReference type="InParanoid" id="Q5CQ84"/>
<dbReference type="PANTHER" id="PTHR11006:SF53">
    <property type="entry name" value="PROTEIN ARGININE N-METHYLTRANSFERASE 3"/>
    <property type="match status" value="1"/>
</dbReference>
<dbReference type="PANTHER" id="PTHR11006">
    <property type="entry name" value="PROTEIN ARGININE N-METHYLTRANSFERASE"/>
    <property type="match status" value="1"/>
</dbReference>
<dbReference type="RefSeq" id="XP_625542.1">
    <property type="nucleotide sequence ID" value="XM_625542.1"/>
</dbReference>
<evidence type="ECO:0000256" key="3">
    <source>
        <dbReference type="ARBA" id="ARBA00022691"/>
    </source>
</evidence>